<dbReference type="EMBL" id="JAVDTX010000001">
    <property type="protein sequence ID" value="MDR6843334.1"/>
    <property type="molecule type" value="Genomic_DNA"/>
</dbReference>
<comment type="caution">
    <text evidence="1">The sequence shown here is derived from an EMBL/GenBank/DDBJ whole genome shotgun (WGS) entry which is preliminary data.</text>
</comment>
<organism evidence="1 2">
    <name type="scientific">Flavobacterium granuli</name>
    <dbReference type="NCBI Taxonomy" id="280093"/>
    <lineage>
        <taxon>Bacteria</taxon>
        <taxon>Pseudomonadati</taxon>
        <taxon>Bacteroidota</taxon>
        <taxon>Flavobacteriia</taxon>
        <taxon>Flavobacteriales</taxon>
        <taxon>Flavobacteriaceae</taxon>
        <taxon>Flavobacterium</taxon>
    </lineage>
</organism>
<reference evidence="1 2" key="1">
    <citation type="submission" date="2023-07" db="EMBL/GenBank/DDBJ databases">
        <title>Sorghum-associated microbial communities from plants grown in Nebraska, USA.</title>
        <authorList>
            <person name="Schachtman D."/>
        </authorList>
    </citation>
    <scope>NUCLEOTIDE SEQUENCE [LARGE SCALE GENOMIC DNA]</scope>
    <source>
        <strain evidence="1 2">BE124</strain>
    </source>
</reference>
<sequence>MNFLKNIKFPTIKIININRNKNSTITFVESQTVVERKIITQEIFLDALKTQNNNQLKNQINSGKYLKDTFLEIGDQKDNLRYFSAPLFYSEKLFNIIKILDFRYLNDFLLKRNMNPFDIETSSILAQRKNLSIDNYKAFFNNFSDHLNKKKEFLLGISEIKNIRSPFELKIRDVVDDLAYFKAKVVLITEMAGQGKTNFLCDFVENFLMKKGVINVFLTGIEINAEDFRKSIIKRIFPNNNDVEFSDILDIAKGICKEKDDCFIITIDGINENYNSKVFAINLELFISDMQEYDFVKIILSCRSEYYQDNFTNLEKSTFSSEMVIINSLMKRNNDRDIQKKLFNIYIDVFKIKYKSINHGVKEQLLSNFLLFRIFCETYQSMELDVIDNIYKEELFTNYYKRKSEQINLKLNGLNDGYTSTSIDIKKFIKKVIDKMIEKKQYVNIVLDEIIDNHSEKEIYIRFLDENILIKRDLLETENNFFSPSEVVNFTFDEFRDFLISDFLVEEIYKKDIDKFHIFLNDLNNDSPLIEGCSTFIFYKSRKSTDKDLKLIISAQNWYNNVFSQCIFNIKDENITQEDKETLKKSISDVNIKKKRLYINLINRRGDQILNINFLFECLRDMNEEEFKDNFIKEFGKSTFRYDKINQDDLLRVLNERLYYEDLNVGNQHAFFELLLYMFLNESNFEIKMLYEKYYFRNILNGKTHIKKALTAKNDLLINEINNFIKRYDITL</sequence>
<keyword evidence="2" id="KW-1185">Reference proteome</keyword>
<accession>A0ABU1RZJ7</accession>
<evidence type="ECO:0000313" key="1">
    <source>
        <dbReference type="EMBL" id="MDR6843334.1"/>
    </source>
</evidence>
<dbReference type="Proteomes" id="UP001261871">
    <property type="component" value="Unassembled WGS sequence"/>
</dbReference>
<evidence type="ECO:0000313" key="2">
    <source>
        <dbReference type="Proteomes" id="UP001261871"/>
    </source>
</evidence>
<proteinExistence type="predicted"/>
<gene>
    <name evidence="1" type="ORF">J2W95_000014</name>
</gene>
<evidence type="ECO:0008006" key="3">
    <source>
        <dbReference type="Google" id="ProtNLM"/>
    </source>
</evidence>
<protein>
    <recommendedName>
        <fullName evidence="3">NACHT domain-containing protein</fullName>
    </recommendedName>
</protein>
<name>A0ABU1RZJ7_9FLAO</name>